<dbReference type="GO" id="GO:0003700">
    <property type="term" value="F:DNA-binding transcription factor activity"/>
    <property type="evidence" value="ECO:0007669"/>
    <property type="project" value="TreeGrafter"/>
</dbReference>
<keyword evidence="2" id="KW-1185">Reference proteome</keyword>
<dbReference type="Proteomes" id="UP001497516">
    <property type="component" value="Chromosome 7"/>
</dbReference>
<dbReference type="GO" id="GO:0005634">
    <property type="term" value="C:nucleus"/>
    <property type="evidence" value="ECO:0007669"/>
    <property type="project" value="TreeGrafter"/>
</dbReference>
<dbReference type="PANTHER" id="PTHR10593:SF188">
    <property type="entry name" value="ZINC FINGER PROTEIN GAI-ASSOCIATED FACTOR 1"/>
    <property type="match status" value="1"/>
</dbReference>
<dbReference type="AlphaFoldDB" id="A0AAV2FVF9"/>
<organism evidence="1 2">
    <name type="scientific">Linum trigynum</name>
    <dbReference type="NCBI Taxonomy" id="586398"/>
    <lineage>
        <taxon>Eukaryota</taxon>
        <taxon>Viridiplantae</taxon>
        <taxon>Streptophyta</taxon>
        <taxon>Embryophyta</taxon>
        <taxon>Tracheophyta</taxon>
        <taxon>Spermatophyta</taxon>
        <taxon>Magnoliopsida</taxon>
        <taxon>eudicotyledons</taxon>
        <taxon>Gunneridae</taxon>
        <taxon>Pentapetalae</taxon>
        <taxon>rosids</taxon>
        <taxon>fabids</taxon>
        <taxon>Malpighiales</taxon>
        <taxon>Linaceae</taxon>
        <taxon>Linum</taxon>
    </lineage>
</organism>
<accession>A0AAV2FVF9</accession>
<sequence>MQKEKDFEREKGKVIGLSKFGGGFRVEVENSSQMTVSAEANSACSFDDLASPSLPSMKKKQNLPGIPDLEAGVIALSPKALMATNRFVCEICN</sequence>
<dbReference type="PANTHER" id="PTHR10593">
    <property type="entry name" value="SERINE/THREONINE-PROTEIN KINASE RIO"/>
    <property type="match status" value="1"/>
</dbReference>
<dbReference type="InterPro" id="IPR031140">
    <property type="entry name" value="IDD1-16"/>
</dbReference>
<proteinExistence type="predicted"/>
<evidence type="ECO:0000313" key="2">
    <source>
        <dbReference type="Proteomes" id="UP001497516"/>
    </source>
</evidence>
<evidence type="ECO:0000313" key="1">
    <source>
        <dbReference type="EMBL" id="CAL1402017.1"/>
    </source>
</evidence>
<dbReference type="EMBL" id="OZ034820">
    <property type="protein sequence ID" value="CAL1402017.1"/>
    <property type="molecule type" value="Genomic_DNA"/>
</dbReference>
<reference evidence="1 2" key="1">
    <citation type="submission" date="2024-04" db="EMBL/GenBank/DDBJ databases">
        <authorList>
            <person name="Fracassetti M."/>
        </authorList>
    </citation>
    <scope>NUCLEOTIDE SEQUENCE [LARGE SCALE GENOMIC DNA]</scope>
</reference>
<gene>
    <name evidence="1" type="ORF">LTRI10_LOCUS42049</name>
</gene>
<name>A0AAV2FVF9_9ROSI</name>
<protein>
    <submittedName>
        <fullName evidence="1">Uncharacterized protein</fullName>
    </submittedName>
</protein>